<dbReference type="RefSeq" id="WP_120385397.1">
    <property type="nucleotide sequence ID" value="NZ_RAXT01000147.1"/>
</dbReference>
<organism evidence="2 3">
    <name type="scientific">Acinetobacter rongchengensis</name>
    <dbReference type="NCBI Taxonomy" id="2419601"/>
    <lineage>
        <taxon>Bacteria</taxon>
        <taxon>Pseudomonadati</taxon>
        <taxon>Pseudomonadota</taxon>
        <taxon>Gammaproteobacteria</taxon>
        <taxon>Moraxellales</taxon>
        <taxon>Moraxellaceae</taxon>
        <taxon>Acinetobacter</taxon>
    </lineage>
</organism>
<feature type="transmembrane region" description="Helical" evidence="1">
    <location>
        <begin position="77"/>
        <end position="96"/>
    </location>
</feature>
<comment type="caution">
    <text evidence="2">The sequence shown here is derived from an EMBL/GenBank/DDBJ whole genome shotgun (WGS) entry which is preliminary data.</text>
</comment>
<reference evidence="2 3" key="1">
    <citation type="submission" date="2018-09" db="EMBL/GenBank/DDBJ databases">
        <title>The draft genome of Acinetobacter spp. strains.</title>
        <authorList>
            <person name="Qin J."/>
            <person name="Feng Y."/>
            <person name="Zong Z."/>
        </authorList>
    </citation>
    <scope>NUCLEOTIDE SEQUENCE [LARGE SCALE GENOMIC DNA]</scope>
    <source>
        <strain evidence="2 3">WCHAc060115</strain>
    </source>
</reference>
<accession>A0A3A8E959</accession>
<gene>
    <name evidence="2" type="ORF">D7V20_19140</name>
</gene>
<evidence type="ECO:0000313" key="3">
    <source>
        <dbReference type="Proteomes" id="UP000280405"/>
    </source>
</evidence>
<evidence type="ECO:0000256" key="1">
    <source>
        <dbReference type="SAM" id="Phobius"/>
    </source>
</evidence>
<evidence type="ECO:0000313" key="2">
    <source>
        <dbReference type="EMBL" id="RKG30116.1"/>
    </source>
</evidence>
<dbReference type="EMBL" id="RAXT01000147">
    <property type="protein sequence ID" value="RKG30116.1"/>
    <property type="molecule type" value="Genomic_DNA"/>
</dbReference>
<dbReference type="Proteomes" id="UP000280405">
    <property type="component" value="Unassembled WGS sequence"/>
</dbReference>
<keyword evidence="1" id="KW-1133">Transmembrane helix</keyword>
<proteinExistence type="predicted"/>
<keyword evidence="3" id="KW-1185">Reference proteome</keyword>
<keyword evidence="1" id="KW-0812">Transmembrane</keyword>
<sequence>IVFLNLFCLLFFTYPYLSKLENKISEEDFLSFLDVPQGKIKFPNITSFLGEQALGSLFATLTIVYGRDIFKVTESGAIAAIFVIIVFLITISITTLSLTRISLQIINLRYSKIPELLLILLLFFITYWLYVGGLKLAPTA</sequence>
<protein>
    <submittedName>
        <fullName evidence="2">Uncharacterized protein</fullName>
    </submittedName>
</protein>
<name>A0A3A8E959_9GAMM</name>
<feature type="non-terminal residue" evidence="2">
    <location>
        <position position="1"/>
    </location>
</feature>
<feature type="transmembrane region" description="Helical" evidence="1">
    <location>
        <begin position="116"/>
        <end position="137"/>
    </location>
</feature>
<dbReference type="AlphaFoldDB" id="A0A3A8E959"/>
<keyword evidence="1" id="KW-0472">Membrane</keyword>